<evidence type="ECO:0000313" key="13">
    <source>
        <dbReference type="Proteomes" id="UP000322899"/>
    </source>
</evidence>
<feature type="transmembrane region" description="Helical" evidence="7">
    <location>
        <begin position="182"/>
        <end position="204"/>
    </location>
</feature>
<reference evidence="13 14" key="1">
    <citation type="submission" date="2019-07" db="EMBL/GenBank/DDBJ databases">
        <title>Genomes of Cafeteria roenbergensis.</title>
        <authorList>
            <person name="Fischer M.G."/>
            <person name="Hackl T."/>
            <person name="Roman M."/>
        </authorList>
    </citation>
    <scope>NUCLEOTIDE SEQUENCE [LARGE SCALE GENOMIC DNA]</scope>
    <source>
        <strain evidence="10 14">BVI</strain>
        <strain evidence="12 13">E4-10P</strain>
        <strain evidence="11 15">RCC970-E3</strain>
    </source>
</reference>
<evidence type="ECO:0000256" key="8">
    <source>
        <dbReference type="SAM" id="MobiDB-lite"/>
    </source>
</evidence>
<comment type="similarity">
    <text evidence="7">Belongs to the DHHC palmitoyltransferase family.</text>
</comment>
<dbReference type="EC" id="2.3.1.225" evidence="7"/>
<dbReference type="EMBL" id="VLTO01000058">
    <property type="protein sequence ID" value="KAA0170784.1"/>
    <property type="molecule type" value="Genomic_DNA"/>
</dbReference>
<dbReference type="Proteomes" id="UP000322899">
    <property type="component" value="Unassembled WGS sequence"/>
</dbReference>
<evidence type="ECO:0000313" key="15">
    <source>
        <dbReference type="Proteomes" id="UP000324907"/>
    </source>
</evidence>
<keyword evidence="6 7" id="KW-0012">Acyltransferase</keyword>
<dbReference type="OrthoDB" id="331948at2759"/>
<dbReference type="InterPro" id="IPR039859">
    <property type="entry name" value="PFA4/ZDH16/20/ERF2-like"/>
</dbReference>
<dbReference type="AlphaFoldDB" id="A0A5A8C769"/>
<dbReference type="Proteomes" id="UP000323011">
    <property type="component" value="Unassembled WGS sequence"/>
</dbReference>
<feature type="compositionally biased region" description="Low complexity" evidence="8">
    <location>
        <begin position="349"/>
        <end position="366"/>
    </location>
</feature>
<dbReference type="GO" id="GO:0019706">
    <property type="term" value="F:protein-cysteine S-palmitoyltransferase activity"/>
    <property type="evidence" value="ECO:0007669"/>
    <property type="project" value="UniProtKB-EC"/>
</dbReference>
<feature type="transmembrane region" description="Helical" evidence="7">
    <location>
        <begin position="142"/>
        <end position="162"/>
    </location>
</feature>
<comment type="subcellular location">
    <subcellularLocation>
        <location evidence="1">Membrane</location>
        <topology evidence="1">Multi-pass membrane protein</topology>
    </subcellularLocation>
</comment>
<feature type="compositionally biased region" description="Basic and acidic residues" evidence="8">
    <location>
        <begin position="425"/>
        <end position="435"/>
    </location>
</feature>
<evidence type="ECO:0000256" key="6">
    <source>
        <dbReference type="ARBA" id="ARBA00023315"/>
    </source>
</evidence>
<comment type="domain">
    <text evidence="7">The DHHC domain is required for palmitoyltransferase activity.</text>
</comment>
<gene>
    <name evidence="12" type="ORF">FNF27_06481</name>
    <name evidence="11" type="ORF">FNF28_06775</name>
    <name evidence="10" type="ORF">FNF29_06480</name>
</gene>
<evidence type="ECO:0000256" key="5">
    <source>
        <dbReference type="ARBA" id="ARBA00023136"/>
    </source>
</evidence>
<evidence type="ECO:0000256" key="2">
    <source>
        <dbReference type="ARBA" id="ARBA00022679"/>
    </source>
</evidence>
<protein>
    <recommendedName>
        <fullName evidence="7">Palmitoyltransferase</fullName>
        <ecNumber evidence="7">2.3.1.225</ecNumber>
    </recommendedName>
</protein>
<dbReference type="PANTHER" id="PTHR12246">
    <property type="entry name" value="PALMITOYLTRANSFERASE ZDHHC16"/>
    <property type="match status" value="1"/>
</dbReference>
<keyword evidence="14" id="KW-1185">Reference proteome</keyword>
<dbReference type="InterPro" id="IPR001594">
    <property type="entry name" value="Palmitoyltrfase_DHHC"/>
</dbReference>
<evidence type="ECO:0000313" key="12">
    <source>
        <dbReference type="EMBL" id="KAA0170784.1"/>
    </source>
</evidence>
<dbReference type="Pfam" id="PF01529">
    <property type="entry name" value="DHHC"/>
    <property type="match status" value="1"/>
</dbReference>
<evidence type="ECO:0000256" key="3">
    <source>
        <dbReference type="ARBA" id="ARBA00022692"/>
    </source>
</evidence>
<evidence type="ECO:0000313" key="11">
    <source>
        <dbReference type="EMBL" id="KAA0155032.1"/>
    </source>
</evidence>
<keyword evidence="2 7" id="KW-0808">Transferase</keyword>
<feature type="domain" description="Palmitoyltransferase DHHC" evidence="9">
    <location>
        <begin position="96"/>
        <end position="222"/>
    </location>
</feature>
<accession>A0A5A8C769</accession>
<evidence type="ECO:0000256" key="7">
    <source>
        <dbReference type="RuleBase" id="RU079119"/>
    </source>
</evidence>
<dbReference type="GO" id="GO:0016020">
    <property type="term" value="C:membrane"/>
    <property type="evidence" value="ECO:0007669"/>
    <property type="project" value="UniProtKB-SubCell"/>
</dbReference>
<evidence type="ECO:0000313" key="10">
    <source>
        <dbReference type="EMBL" id="KAA0148698.1"/>
    </source>
</evidence>
<feature type="transmembrane region" description="Helical" evidence="7">
    <location>
        <begin position="12"/>
        <end position="37"/>
    </location>
</feature>
<feature type="region of interest" description="Disordered" evidence="8">
    <location>
        <begin position="342"/>
        <end position="435"/>
    </location>
</feature>
<evidence type="ECO:0000256" key="1">
    <source>
        <dbReference type="ARBA" id="ARBA00004141"/>
    </source>
</evidence>
<evidence type="ECO:0000259" key="9">
    <source>
        <dbReference type="Pfam" id="PF01529"/>
    </source>
</evidence>
<feature type="transmembrane region" description="Helical" evidence="7">
    <location>
        <begin position="43"/>
        <end position="60"/>
    </location>
</feature>
<dbReference type="EMBL" id="VLTN01000050">
    <property type="protein sequence ID" value="KAA0148698.1"/>
    <property type="molecule type" value="Genomic_DNA"/>
</dbReference>
<organism evidence="10 14">
    <name type="scientific">Cafeteria roenbergensis</name>
    <name type="common">Marine flagellate</name>
    <dbReference type="NCBI Taxonomy" id="33653"/>
    <lineage>
        <taxon>Eukaryota</taxon>
        <taxon>Sar</taxon>
        <taxon>Stramenopiles</taxon>
        <taxon>Bigyra</taxon>
        <taxon>Opalozoa</taxon>
        <taxon>Bicosoecida</taxon>
        <taxon>Cafeteriaceae</taxon>
        <taxon>Cafeteria</taxon>
    </lineage>
</organism>
<keyword evidence="3 7" id="KW-0812">Transmembrane</keyword>
<keyword evidence="5 7" id="KW-0472">Membrane</keyword>
<proteinExistence type="inferred from homology"/>
<comment type="caution">
    <text evidence="10">The sequence shown here is derived from an EMBL/GenBank/DDBJ whole genome shotgun (WGS) entry which is preliminary data.</text>
</comment>
<evidence type="ECO:0000313" key="14">
    <source>
        <dbReference type="Proteomes" id="UP000323011"/>
    </source>
</evidence>
<dbReference type="PROSITE" id="PS50216">
    <property type="entry name" value="DHHC"/>
    <property type="match status" value="1"/>
</dbReference>
<keyword evidence="4 7" id="KW-1133">Transmembrane helix</keyword>
<evidence type="ECO:0000256" key="4">
    <source>
        <dbReference type="ARBA" id="ARBA00022989"/>
    </source>
</evidence>
<sequence>MWFVWWDACGLACFLFGELTMIFCNYSTVFEIILPWFGASSPWAWVNIIAFEALLVLVHWSHWMAAVVKPGHVVPGKHSKAMAVPEEPEEGPRMPDRRYCSKCSSLRPQRAHHCSICGVCVMKMDHHCPWINNCLGMNNHKFFLQFLAYVCIGCVYAAGMHGANVAWCMSTKQCPRPSPNRLVIGVVAGVLAVFFAIFVIAMMCDQYEALVTDTTGIEAMKKWDLDKIPIDRALVTIFGEPPSVNWILPTEMPEETAFNHDKWELADYDEWDERDPLLRAHYDQVKGFDWIDDTTQFRYSVETVLGALNARVPKGARSRYVVGKDGYPELRVFPGEEKLFPELGDDDAAAAPSKRSTTTTTSSAAAEKGHEGEDEDVGDAREADLEASGAAAGAGPLDEEDVDLIGCKRPATSPEAARGSAGAEKPNEDDVKLLD</sequence>
<name>A0A5A8C769_CAFRO</name>
<comment type="catalytic activity">
    <reaction evidence="7">
        <text>L-cysteinyl-[protein] + hexadecanoyl-CoA = S-hexadecanoyl-L-cysteinyl-[protein] + CoA</text>
        <dbReference type="Rhea" id="RHEA:36683"/>
        <dbReference type="Rhea" id="RHEA-COMP:10131"/>
        <dbReference type="Rhea" id="RHEA-COMP:11032"/>
        <dbReference type="ChEBI" id="CHEBI:29950"/>
        <dbReference type="ChEBI" id="CHEBI:57287"/>
        <dbReference type="ChEBI" id="CHEBI:57379"/>
        <dbReference type="ChEBI" id="CHEBI:74151"/>
        <dbReference type="EC" id="2.3.1.225"/>
    </reaction>
</comment>
<dbReference type="Proteomes" id="UP000324907">
    <property type="component" value="Unassembled WGS sequence"/>
</dbReference>
<dbReference type="EMBL" id="VLTL01000186">
    <property type="protein sequence ID" value="KAA0155032.1"/>
    <property type="molecule type" value="Genomic_DNA"/>
</dbReference>